<dbReference type="Gene3D" id="1.10.486.10">
    <property type="entry name" value="PCRA, domain 4"/>
    <property type="match status" value="1"/>
</dbReference>
<dbReference type="Pfam" id="PF13361">
    <property type="entry name" value="UvrD_C"/>
    <property type="match status" value="1"/>
</dbReference>
<feature type="non-terminal residue" evidence="6">
    <location>
        <position position="313"/>
    </location>
</feature>
<dbReference type="GO" id="GO:0016787">
    <property type="term" value="F:hydrolase activity"/>
    <property type="evidence" value="ECO:0007669"/>
    <property type="project" value="UniProtKB-KW"/>
</dbReference>
<evidence type="ECO:0000256" key="3">
    <source>
        <dbReference type="ARBA" id="ARBA00022806"/>
    </source>
</evidence>
<dbReference type="InterPro" id="IPR000212">
    <property type="entry name" value="DNA_helicase_UvrD/REP"/>
</dbReference>
<dbReference type="InterPro" id="IPR014017">
    <property type="entry name" value="DNA_helicase_UvrD-like_C"/>
</dbReference>
<reference evidence="6" key="1">
    <citation type="journal article" date="2014" name="Front. Microbiol.">
        <title>High frequency of phylogenetically diverse reductive dehalogenase-homologous genes in deep subseafloor sedimentary metagenomes.</title>
        <authorList>
            <person name="Kawai M."/>
            <person name="Futagami T."/>
            <person name="Toyoda A."/>
            <person name="Takaki Y."/>
            <person name="Nishi S."/>
            <person name="Hori S."/>
            <person name="Arai W."/>
            <person name="Tsubouchi T."/>
            <person name="Morono Y."/>
            <person name="Uchiyama I."/>
            <person name="Ito T."/>
            <person name="Fujiyama A."/>
            <person name="Inagaki F."/>
            <person name="Takami H."/>
        </authorList>
    </citation>
    <scope>NUCLEOTIDE SEQUENCE</scope>
    <source>
        <strain evidence="6">Expedition CK06-06</strain>
    </source>
</reference>
<evidence type="ECO:0000256" key="4">
    <source>
        <dbReference type="ARBA" id="ARBA00022840"/>
    </source>
</evidence>
<dbReference type="InterPro" id="IPR027417">
    <property type="entry name" value="P-loop_NTPase"/>
</dbReference>
<evidence type="ECO:0000256" key="2">
    <source>
        <dbReference type="ARBA" id="ARBA00022801"/>
    </source>
</evidence>
<feature type="domain" description="UvrD-like helicase C-terminal" evidence="5">
    <location>
        <begin position="1"/>
        <end position="258"/>
    </location>
</feature>
<evidence type="ECO:0000256" key="1">
    <source>
        <dbReference type="ARBA" id="ARBA00022741"/>
    </source>
</evidence>
<dbReference type="GO" id="GO:0003677">
    <property type="term" value="F:DNA binding"/>
    <property type="evidence" value="ECO:0007669"/>
    <property type="project" value="InterPro"/>
</dbReference>
<dbReference type="GO" id="GO:0033202">
    <property type="term" value="C:DNA helicase complex"/>
    <property type="evidence" value="ECO:0007669"/>
    <property type="project" value="TreeGrafter"/>
</dbReference>
<keyword evidence="3" id="KW-0347">Helicase</keyword>
<dbReference type="GO" id="GO:0005829">
    <property type="term" value="C:cytosol"/>
    <property type="evidence" value="ECO:0007669"/>
    <property type="project" value="TreeGrafter"/>
</dbReference>
<gene>
    <name evidence="6" type="ORF">S12H4_18903</name>
</gene>
<dbReference type="GO" id="GO:0043138">
    <property type="term" value="F:3'-5' DNA helicase activity"/>
    <property type="evidence" value="ECO:0007669"/>
    <property type="project" value="TreeGrafter"/>
</dbReference>
<dbReference type="GO" id="GO:0005524">
    <property type="term" value="F:ATP binding"/>
    <property type="evidence" value="ECO:0007669"/>
    <property type="project" value="UniProtKB-KW"/>
</dbReference>
<dbReference type="GO" id="GO:0000725">
    <property type="term" value="P:recombinational repair"/>
    <property type="evidence" value="ECO:0007669"/>
    <property type="project" value="TreeGrafter"/>
</dbReference>
<accession>X1SL07</accession>
<organism evidence="6">
    <name type="scientific">marine sediment metagenome</name>
    <dbReference type="NCBI Taxonomy" id="412755"/>
    <lineage>
        <taxon>unclassified sequences</taxon>
        <taxon>metagenomes</taxon>
        <taxon>ecological metagenomes</taxon>
    </lineage>
</organism>
<feature type="non-terminal residue" evidence="6">
    <location>
        <position position="1"/>
    </location>
</feature>
<protein>
    <recommendedName>
        <fullName evidence="5">UvrD-like helicase C-terminal domain-containing protein</fullName>
    </recommendedName>
</protein>
<name>X1SL07_9ZZZZ</name>
<dbReference type="PROSITE" id="PS51217">
    <property type="entry name" value="UVRD_HELICASE_CTER"/>
    <property type="match status" value="1"/>
</dbReference>
<proteinExistence type="predicted"/>
<keyword evidence="1" id="KW-0547">Nucleotide-binding</keyword>
<dbReference type="SUPFAM" id="SSF52540">
    <property type="entry name" value="P-loop containing nucleoside triphosphate hydrolases"/>
    <property type="match status" value="1"/>
</dbReference>
<keyword evidence="4" id="KW-0067">ATP-binding</keyword>
<dbReference type="PANTHER" id="PTHR11070">
    <property type="entry name" value="UVRD / RECB / PCRA DNA HELICASE FAMILY MEMBER"/>
    <property type="match status" value="1"/>
</dbReference>
<evidence type="ECO:0000259" key="5">
    <source>
        <dbReference type="PROSITE" id="PS51217"/>
    </source>
</evidence>
<dbReference type="EMBL" id="BARW01009387">
    <property type="protein sequence ID" value="GAI79861.1"/>
    <property type="molecule type" value="Genomic_DNA"/>
</dbReference>
<keyword evidence="2" id="KW-0378">Hydrolase</keyword>
<evidence type="ECO:0000313" key="6">
    <source>
        <dbReference type="EMBL" id="GAI79861.1"/>
    </source>
</evidence>
<dbReference type="Gene3D" id="3.40.50.300">
    <property type="entry name" value="P-loop containing nucleotide triphosphate hydrolases"/>
    <property type="match status" value="1"/>
</dbReference>
<dbReference type="AlphaFoldDB" id="X1SL07"/>
<comment type="caution">
    <text evidence="6">The sequence shown here is derived from an EMBL/GenBank/DDBJ whole genome shotgun (WGS) entry which is preliminary data.</text>
</comment>
<dbReference type="PANTHER" id="PTHR11070:SF48">
    <property type="entry name" value="ATP-DEPENDENT HELICASE_NUCLEASE SUBUNIT A"/>
    <property type="match status" value="1"/>
</dbReference>
<sequence>ADKFKDYHPITGTAPGRAEIELFLGENRNEEAEFIAGRVRDFLSAGYKHRDIVVLFRGVKNAIEYEEALKRLNISTVTVGGAGFYEQREIKDILAMLFVIDNPHSEKELVRTLRSPAFGVRNSELAGLAALREKGETLFNAVCRIDNRKILKAKAFIEHFRKVKNNLSLAELINEMLVKSGLIYWAVSKTGGRNSRQMSNLNKFVQLARKFESRNIFTALSDFSDYLRQLDEMDVVEPEARPRAEGVVNLMSIHQAKGLEFPVVFVSNVAVQNFPGRKGMDKFHFTKERGLIINDDDKNSAYSRLLKDKLYLQ</sequence>